<dbReference type="Proteomes" id="UP000000268">
    <property type="component" value="Chromosome"/>
</dbReference>
<protein>
    <submittedName>
        <fullName evidence="1">Uncharacterized protein</fullName>
    </submittedName>
</protein>
<dbReference type="AlphaFoldDB" id="B0C087"/>
<gene>
    <name evidence="1" type="ordered locus">AM1_4605</name>
</gene>
<dbReference type="KEGG" id="amr:AM1_4605"/>
<dbReference type="EMBL" id="CP000828">
    <property type="protein sequence ID" value="ABW29579.1"/>
    <property type="molecule type" value="Genomic_DNA"/>
</dbReference>
<dbReference type="HOGENOM" id="CLU_1599113_0_0_3"/>
<dbReference type="RefSeq" id="WP_012164883.1">
    <property type="nucleotide sequence ID" value="NC_009925.1"/>
</dbReference>
<evidence type="ECO:0000313" key="2">
    <source>
        <dbReference type="Proteomes" id="UP000000268"/>
    </source>
</evidence>
<organism evidence="1 2">
    <name type="scientific">Acaryochloris marina (strain MBIC 11017)</name>
    <dbReference type="NCBI Taxonomy" id="329726"/>
    <lineage>
        <taxon>Bacteria</taxon>
        <taxon>Bacillati</taxon>
        <taxon>Cyanobacteriota</taxon>
        <taxon>Cyanophyceae</taxon>
        <taxon>Acaryochloridales</taxon>
        <taxon>Acaryochloridaceae</taxon>
        <taxon>Acaryochloris</taxon>
    </lineage>
</organism>
<accession>B0C087</accession>
<evidence type="ECO:0000313" key="1">
    <source>
        <dbReference type="EMBL" id="ABW29579.1"/>
    </source>
</evidence>
<reference evidence="1 2" key="1">
    <citation type="journal article" date="2008" name="Proc. Natl. Acad. Sci. U.S.A.">
        <title>Niche adaptation and genome expansion in the chlorophyll d-producing cyanobacterium Acaryochloris marina.</title>
        <authorList>
            <person name="Swingley W.D."/>
            <person name="Chen M."/>
            <person name="Cheung P.C."/>
            <person name="Conrad A.L."/>
            <person name="Dejesa L.C."/>
            <person name="Hao J."/>
            <person name="Honchak B.M."/>
            <person name="Karbach L.E."/>
            <person name="Kurdoglu A."/>
            <person name="Lahiri S."/>
            <person name="Mastrian S.D."/>
            <person name="Miyashita H."/>
            <person name="Page L."/>
            <person name="Ramakrishna P."/>
            <person name="Satoh S."/>
            <person name="Sattley W.M."/>
            <person name="Shimada Y."/>
            <person name="Taylor H.L."/>
            <person name="Tomo T."/>
            <person name="Tsuchiya T."/>
            <person name="Wang Z.T."/>
            <person name="Raymond J."/>
            <person name="Mimuro M."/>
            <person name="Blankenship R.E."/>
            <person name="Touchman J.W."/>
        </authorList>
    </citation>
    <scope>NUCLEOTIDE SEQUENCE [LARGE SCALE GENOMIC DNA]</scope>
    <source>
        <strain evidence="2">MBIC 11017</strain>
    </source>
</reference>
<keyword evidence="2" id="KW-1185">Reference proteome</keyword>
<dbReference type="OrthoDB" id="9822661at2"/>
<sequence>MLLIAAQMVVIPLQSIAQTTNSIDAGNTAETDTSPELELIQGGVLTNSRPRQRPLGKAIVGKSLSDCTTSGLAVSVFGTGIGPFDDGSIGGSFTYTQSAGMEACKRHARSQLTRIKLETCLLLISNYSKMKKAGIKVSYQALQKASGVECPNLTLEQIAPGAVINN</sequence>
<proteinExistence type="predicted"/>
<name>B0C087_ACAM1</name>